<evidence type="ECO:0000313" key="3">
    <source>
        <dbReference type="Proteomes" id="UP001049176"/>
    </source>
</evidence>
<evidence type="ECO:0000313" key="2">
    <source>
        <dbReference type="EMBL" id="KAG7087190.1"/>
    </source>
</evidence>
<name>A0A9P7RQ09_9AGAR</name>
<feature type="compositionally biased region" description="Polar residues" evidence="1">
    <location>
        <begin position="122"/>
        <end position="158"/>
    </location>
</feature>
<feature type="region of interest" description="Disordered" evidence="1">
    <location>
        <begin position="201"/>
        <end position="272"/>
    </location>
</feature>
<accession>A0A9P7RQ09</accession>
<keyword evidence="3" id="KW-1185">Reference proteome</keyword>
<organism evidence="2 3">
    <name type="scientific">Marasmius oreades</name>
    <name type="common">fairy-ring Marasmius</name>
    <dbReference type="NCBI Taxonomy" id="181124"/>
    <lineage>
        <taxon>Eukaryota</taxon>
        <taxon>Fungi</taxon>
        <taxon>Dikarya</taxon>
        <taxon>Basidiomycota</taxon>
        <taxon>Agaricomycotina</taxon>
        <taxon>Agaricomycetes</taxon>
        <taxon>Agaricomycetidae</taxon>
        <taxon>Agaricales</taxon>
        <taxon>Marasmiineae</taxon>
        <taxon>Marasmiaceae</taxon>
        <taxon>Marasmius</taxon>
    </lineage>
</organism>
<feature type="compositionally biased region" description="Polar residues" evidence="1">
    <location>
        <begin position="59"/>
        <end position="74"/>
    </location>
</feature>
<dbReference type="RefSeq" id="XP_043003661.1">
    <property type="nucleotide sequence ID" value="XM_043158317.1"/>
</dbReference>
<feature type="compositionally biased region" description="Low complexity" evidence="1">
    <location>
        <begin position="112"/>
        <end position="121"/>
    </location>
</feature>
<dbReference type="GeneID" id="66082246"/>
<protein>
    <submittedName>
        <fullName evidence="2">Uncharacterized protein</fullName>
    </submittedName>
</protein>
<dbReference type="AlphaFoldDB" id="A0A9P7RQ09"/>
<feature type="compositionally biased region" description="Polar residues" evidence="1">
    <location>
        <begin position="12"/>
        <end position="21"/>
    </location>
</feature>
<evidence type="ECO:0000256" key="1">
    <source>
        <dbReference type="SAM" id="MobiDB-lite"/>
    </source>
</evidence>
<sequence>MGGKPKPVTCFVETTPQSYESNGFVPTKYHKGGRAEAAKAHKSASSRHSRSTSHTRSSPYPTQFDSLHSSSQDRFSGSSHPTTSPFFPTPSSGDGTSHISAGTSRSSRRPLSRPSATSTPSGYASVNHPTSHQVQSYGHSATPYTSQDYNSLLAQQLPSRDRSNDWYPSDLPSHANMGLYPPQHQSSTYPMAQQQQQHFTSHPTWTSSVSSDTSSYHSPYTHQEPTYSVPTGYGGQGGFPPTPYYGGPQGYPSEPVPTWPPYDNPGSFGRYN</sequence>
<dbReference type="KEGG" id="more:E1B28_013171"/>
<dbReference type="EMBL" id="CM032189">
    <property type="protein sequence ID" value="KAG7087190.1"/>
    <property type="molecule type" value="Genomic_DNA"/>
</dbReference>
<proteinExistence type="predicted"/>
<feature type="region of interest" description="Disordered" evidence="1">
    <location>
        <begin position="1"/>
        <end position="187"/>
    </location>
</feature>
<reference evidence="2" key="1">
    <citation type="journal article" date="2021" name="Genome Biol. Evol.">
        <title>The assembled and annotated genome of the fairy-ring fungus Marasmius oreades.</title>
        <authorList>
            <person name="Hiltunen M."/>
            <person name="Ament-Velasquez S.L."/>
            <person name="Johannesson H."/>
        </authorList>
    </citation>
    <scope>NUCLEOTIDE SEQUENCE</scope>
    <source>
        <strain evidence="2">03SP1</strain>
    </source>
</reference>
<dbReference type="OrthoDB" id="3123388at2759"/>
<feature type="compositionally biased region" description="Pro residues" evidence="1">
    <location>
        <begin position="254"/>
        <end position="263"/>
    </location>
</feature>
<dbReference type="Proteomes" id="UP001049176">
    <property type="component" value="Chromosome 9"/>
</dbReference>
<feature type="compositionally biased region" description="Low complexity" evidence="1">
    <location>
        <begin position="75"/>
        <end position="95"/>
    </location>
</feature>
<gene>
    <name evidence="2" type="ORF">E1B28_013171</name>
</gene>
<feature type="compositionally biased region" description="Low complexity" evidence="1">
    <location>
        <begin position="203"/>
        <end position="222"/>
    </location>
</feature>
<feature type="compositionally biased region" description="Basic residues" evidence="1">
    <location>
        <begin position="40"/>
        <end position="53"/>
    </location>
</feature>
<comment type="caution">
    <text evidence="2">The sequence shown here is derived from an EMBL/GenBank/DDBJ whole genome shotgun (WGS) entry which is preliminary data.</text>
</comment>